<dbReference type="GeneID" id="103315488"/>
<dbReference type="RefSeq" id="XP_008202831.2">
    <property type="nucleotide sequence ID" value="XM_008204609.3"/>
</dbReference>
<keyword evidence="2" id="KW-1133">Transmembrane helix</keyword>
<evidence type="ECO:0000256" key="2">
    <source>
        <dbReference type="SAM" id="Phobius"/>
    </source>
</evidence>
<name>A0A7M7H134_NASVI</name>
<feature type="transmembrane region" description="Helical" evidence="2">
    <location>
        <begin position="25"/>
        <end position="44"/>
    </location>
</feature>
<accession>A0A7M7H134</accession>
<dbReference type="Proteomes" id="UP000002358">
    <property type="component" value="Chromosome 1"/>
</dbReference>
<dbReference type="InParanoid" id="A0A7M7H134"/>
<reference evidence="3" key="1">
    <citation type="submission" date="2021-01" db="UniProtKB">
        <authorList>
            <consortium name="EnsemblMetazoa"/>
        </authorList>
    </citation>
    <scope>IDENTIFICATION</scope>
</reference>
<evidence type="ECO:0000313" key="4">
    <source>
        <dbReference type="Proteomes" id="UP000002358"/>
    </source>
</evidence>
<dbReference type="EnsemblMetazoa" id="XM_008204609">
    <property type="protein sequence ID" value="XP_008202831"/>
    <property type="gene ID" value="LOC103315488"/>
</dbReference>
<sequence length="130" mass="14823">MSLGLHYYEDFVAIVPIVTHTSFHIPLNILTCLFVIPAIAVSLIRLNVYLRILSTNPGVFEIIQVLSLERHCLAPRGQVRQFPRNRRLATGHIHQPQLHSISAGRQFRNADDQVSDPTNQRHLHQLHPEA</sequence>
<dbReference type="KEGG" id="nvi:103315488"/>
<dbReference type="AlphaFoldDB" id="A0A7M7H134"/>
<evidence type="ECO:0000256" key="1">
    <source>
        <dbReference type="SAM" id="MobiDB-lite"/>
    </source>
</evidence>
<keyword evidence="4" id="KW-1185">Reference proteome</keyword>
<feature type="region of interest" description="Disordered" evidence="1">
    <location>
        <begin position="110"/>
        <end position="130"/>
    </location>
</feature>
<evidence type="ECO:0000313" key="3">
    <source>
        <dbReference type="EnsemblMetazoa" id="XP_008202831"/>
    </source>
</evidence>
<keyword evidence="2" id="KW-0472">Membrane</keyword>
<protein>
    <submittedName>
        <fullName evidence="3">Uncharacterized protein</fullName>
    </submittedName>
</protein>
<keyword evidence="2" id="KW-0812">Transmembrane</keyword>
<proteinExistence type="predicted"/>
<feature type="compositionally biased region" description="Basic residues" evidence="1">
    <location>
        <begin position="121"/>
        <end position="130"/>
    </location>
</feature>
<organism evidence="3 4">
    <name type="scientific">Nasonia vitripennis</name>
    <name type="common">Parasitic wasp</name>
    <dbReference type="NCBI Taxonomy" id="7425"/>
    <lineage>
        <taxon>Eukaryota</taxon>
        <taxon>Metazoa</taxon>
        <taxon>Ecdysozoa</taxon>
        <taxon>Arthropoda</taxon>
        <taxon>Hexapoda</taxon>
        <taxon>Insecta</taxon>
        <taxon>Pterygota</taxon>
        <taxon>Neoptera</taxon>
        <taxon>Endopterygota</taxon>
        <taxon>Hymenoptera</taxon>
        <taxon>Apocrita</taxon>
        <taxon>Proctotrupomorpha</taxon>
        <taxon>Chalcidoidea</taxon>
        <taxon>Pteromalidae</taxon>
        <taxon>Pteromalinae</taxon>
        <taxon>Nasonia</taxon>
    </lineage>
</organism>